<evidence type="ECO:0000313" key="3">
    <source>
        <dbReference type="Proteomes" id="UP000308054"/>
    </source>
</evidence>
<protein>
    <submittedName>
        <fullName evidence="2">Uncharacterized protein</fullName>
    </submittedName>
</protein>
<comment type="caution">
    <text evidence="2">The sequence shown here is derived from an EMBL/GenBank/DDBJ whole genome shotgun (WGS) entry which is preliminary data.</text>
</comment>
<dbReference type="AlphaFoldDB" id="A0A4S2H0R6"/>
<name>A0A4S2H0R6_9PROT</name>
<reference evidence="2 3" key="1">
    <citation type="journal article" date="2017" name="Int. J. Syst. Evol. Microbiol.">
        <title>Marinicauda algicola sp. nov., isolated from a marine red alga Rhodosorus marinus.</title>
        <authorList>
            <person name="Jeong S.E."/>
            <person name="Jeon S.H."/>
            <person name="Chun B.H."/>
            <person name="Kim D.W."/>
            <person name="Jeon C.O."/>
        </authorList>
    </citation>
    <scope>NUCLEOTIDE SEQUENCE [LARGE SCALE GENOMIC DNA]</scope>
    <source>
        <strain evidence="2 3">JCM 31718</strain>
    </source>
</reference>
<sequence>MTALAILLPAAVCAAIALAMRRRLARLSLMGWLGAALIGTGLPLLAGQLTSLALTDWAIAQGESCVADCRSATEILALPLVAGLAGGLGWLAGAITAIVSKRSQ</sequence>
<dbReference type="Proteomes" id="UP000308054">
    <property type="component" value="Unassembled WGS sequence"/>
</dbReference>
<organism evidence="2 3">
    <name type="scientific">Marinicauda algicola</name>
    <dbReference type="NCBI Taxonomy" id="2029849"/>
    <lineage>
        <taxon>Bacteria</taxon>
        <taxon>Pseudomonadati</taxon>
        <taxon>Pseudomonadota</taxon>
        <taxon>Alphaproteobacteria</taxon>
        <taxon>Maricaulales</taxon>
        <taxon>Maricaulaceae</taxon>
        <taxon>Marinicauda</taxon>
    </lineage>
</organism>
<feature type="transmembrane region" description="Helical" evidence="1">
    <location>
        <begin position="75"/>
        <end position="99"/>
    </location>
</feature>
<dbReference type="OrthoDB" id="7632492at2"/>
<proteinExistence type="predicted"/>
<evidence type="ECO:0000313" key="2">
    <source>
        <dbReference type="EMBL" id="TGY89137.1"/>
    </source>
</evidence>
<keyword evidence="1" id="KW-0812">Transmembrane</keyword>
<keyword evidence="1" id="KW-0472">Membrane</keyword>
<gene>
    <name evidence="2" type="ORF">E5163_08410</name>
</gene>
<keyword evidence="3" id="KW-1185">Reference proteome</keyword>
<evidence type="ECO:0000256" key="1">
    <source>
        <dbReference type="SAM" id="Phobius"/>
    </source>
</evidence>
<dbReference type="EMBL" id="SRXW01000002">
    <property type="protein sequence ID" value="TGY89137.1"/>
    <property type="molecule type" value="Genomic_DNA"/>
</dbReference>
<dbReference type="RefSeq" id="WP_135995676.1">
    <property type="nucleotide sequence ID" value="NZ_CP071057.1"/>
</dbReference>
<accession>A0A4S2H0R6</accession>
<keyword evidence="1" id="KW-1133">Transmembrane helix</keyword>
<feature type="transmembrane region" description="Helical" evidence="1">
    <location>
        <begin position="29"/>
        <end position="54"/>
    </location>
</feature>